<protein>
    <recommendedName>
        <fullName evidence="2">Polymerase/histidinol phosphatase N-terminal domain-containing protein</fullName>
    </recommendedName>
</protein>
<dbReference type="Gene3D" id="3.20.20.140">
    <property type="entry name" value="Metal-dependent hydrolases"/>
    <property type="match status" value="1"/>
</dbReference>
<dbReference type="InterPro" id="IPR052018">
    <property type="entry name" value="PHP_domain"/>
</dbReference>
<feature type="non-terminal residue" evidence="1">
    <location>
        <position position="1"/>
    </location>
</feature>
<gene>
    <name evidence="1" type="ORF">METZ01_LOCUS140396</name>
</gene>
<dbReference type="GO" id="GO:0004534">
    <property type="term" value="F:5'-3' RNA exonuclease activity"/>
    <property type="evidence" value="ECO:0007669"/>
    <property type="project" value="TreeGrafter"/>
</dbReference>
<dbReference type="InterPro" id="IPR016195">
    <property type="entry name" value="Pol/histidinol_Pase-like"/>
</dbReference>
<proteinExistence type="predicted"/>
<feature type="non-terminal residue" evidence="1">
    <location>
        <position position="203"/>
    </location>
</feature>
<dbReference type="GO" id="GO:0035312">
    <property type="term" value="F:5'-3' DNA exonuclease activity"/>
    <property type="evidence" value="ECO:0007669"/>
    <property type="project" value="TreeGrafter"/>
</dbReference>
<sequence length="203" mass="21894">VEIELTVGRQNQVFKIDLHVHTVLGSSDSGLSPVQLVGEAERIGLDGVCLAEHGGGWNQSMIEKEFGNTSLTVVTALEVSTELGHVIALGLNSHAAGIHKIDVLRRVVDDEGGLLISAHPLRNFFNTPPYNVNLLYRGWKNAPRTATEASKHELFSYVDFIEVTNGANSDQENRFTLEIATVLGKLGTGGRDSHSVQGIGKSL</sequence>
<dbReference type="CDD" id="cd07432">
    <property type="entry name" value="PHP_HisPPase"/>
    <property type="match status" value="1"/>
</dbReference>
<dbReference type="PANTHER" id="PTHR42924">
    <property type="entry name" value="EXONUCLEASE"/>
    <property type="match status" value="1"/>
</dbReference>
<dbReference type="EMBL" id="UINC01020974">
    <property type="protein sequence ID" value="SVA87542.1"/>
    <property type="molecule type" value="Genomic_DNA"/>
</dbReference>
<organism evidence="1">
    <name type="scientific">marine metagenome</name>
    <dbReference type="NCBI Taxonomy" id="408172"/>
    <lineage>
        <taxon>unclassified sequences</taxon>
        <taxon>metagenomes</taxon>
        <taxon>ecological metagenomes</taxon>
    </lineage>
</organism>
<name>A0A381ZFC8_9ZZZZ</name>
<evidence type="ECO:0008006" key="2">
    <source>
        <dbReference type="Google" id="ProtNLM"/>
    </source>
</evidence>
<reference evidence="1" key="1">
    <citation type="submission" date="2018-05" db="EMBL/GenBank/DDBJ databases">
        <authorList>
            <person name="Lanie J.A."/>
            <person name="Ng W.-L."/>
            <person name="Kazmierczak K.M."/>
            <person name="Andrzejewski T.M."/>
            <person name="Davidsen T.M."/>
            <person name="Wayne K.J."/>
            <person name="Tettelin H."/>
            <person name="Glass J.I."/>
            <person name="Rusch D."/>
            <person name="Podicherti R."/>
            <person name="Tsui H.-C.T."/>
            <person name="Winkler M.E."/>
        </authorList>
    </citation>
    <scope>NUCLEOTIDE SEQUENCE</scope>
</reference>
<evidence type="ECO:0000313" key="1">
    <source>
        <dbReference type="EMBL" id="SVA87542.1"/>
    </source>
</evidence>
<dbReference type="SUPFAM" id="SSF89550">
    <property type="entry name" value="PHP domain-like"/>
    <property type="match status" value="1"/>
</dbReference>
<dbReference type="AlphaFoldDB" id="A0A381ZFC8"/>
<dbReference type="PANTHER" id="PTHR42924:SF3">
    <property type="entry name" value="POLYMERASE_HISTIDINOL PHOSPHATASE N-TERMINAL DOMAIN-CONTAINING PROTEIN"/>
    <property type="match status" value="1"/>
</dbReference>
<accession>A0A381ZFC8</accession>